<dbReference type="EMBL" id="CP002059">
    <property type="protein sequence ID" value="ADI64521.1"/>
    <property type="molecule type" value="Genomic_DNA"/>
</dbReference>
<keyword evidence="2" id="KW-1185">Reference proteome</keyword>
<protein>
    <submittedName>
        <fullName evidence="1">Uncharacterized protein</fullName>
    </submittedName>
</protein>
<proteinExistence type="predicted"/>
<gene>
    <name evidence="1" type="ordered locus">Aazo_2635</name>
</gene>
<name>D7DZN9_NOSA0</name>
<evidence type="ECO:0000313" key="1">
    <source>
        <dbReference type="EMBL" id="ADI64521.1"/>
    </source>
</evidence>
<dbReference type="AlphaFoldDB" id="D7DZN9"/>
<reference evidence="1 2" key="1">
    <citation type="journal article" date="2010" name="PLoS ONE">
        <title>Genome erosion in a nitrogen-fixing vertically transmitted endosymbiotic multicellular cyanobacterium.</title>
        <authorList>
            <person name="Ran L."/>
            <person name="Larsson J."/>
            <person name="Vigil-Stenman T."/>
            <person name="Nylander J.A."/>
            <person name="Ininbergs K."/>
            <person name="Zheng W.W."/>
            <person name="Lapidus A."/>
            <person name="Lowry S."/>
            <person name="Haselkorn R."/>
            <person name="Bergman B."/>
        </authorList>
    </citation>
    <scope>NUCLEOTIDE SEQUENCE [LARGE SCALE GENOMIC DNA]</scope>
    <source>
        <strain evidence="1 2">0708</strain>
    </source>
</reference>
<sequence>MVVPFKRRDTQCNFNGGATIILSCVNLNIDQRRAKNYDEWINKYINSPFI</sequence>
<dbReference type="Proteomes" id="UP000001511">
    <property type="component" value="Chromosome"/>
</dbReference>
<dbReference type="STRING" id="551115.Aazo_2635"/>
<dbReference type="PROSITE" id="PS51257">
    <property type="entry name" value="PROKAR_LIPOPROTEIN"/>
    <property type="match status" value="1"/>
</dbReference>
<accession>D7DZN9</accession>
<evidence type="ECO:0000313" key="2">
    <source>
        <dbReference type="Proteomes" id="UP000001511"/>
    </source>
</evidence>
<dbReference type="KEGG" id="naz:Aazo_2635"/>
<dbReference type="HOGENOM" id="CLU_3120464_0_0_3"/>
<organism evidence="1 2">
    <name type="scientific">Nostoc azollae (strain 0708)</name>
    <name type="common">Anabaena azollae (strain 0708)</name>
    <dbReference type="NCBI Taxonomy" id="551115"/>
    <lineage>
        <taxon>Bacteria</taxon>
        <taxon>Bacillati</taxon>
        <taxon>Cyanobacteriota</taxon>
        <taxon>Cyanophyceae</taxon>
        <taxon>Nostocales</taxon>
        <taxon>Nostocaceae</taxon>
        <taxon>Trichormus</taxon>
    </lineage>
</organism>